<dbReference type="Ensembl" id="ENSLOCT00000021667.1">
    <property type="protein sequence ID" value="ENSLOCP00000021630.1"/>
    <property type="gene ID" value="ENSLOCG00000017525.1"/>
</dbReference>
<dbReference type="GeneTree" id="ENSGT01050000244840"/>
<dbReference type="GO" id="GO:0005886">
    <property type="term" value="C:plasma membrane"/>
    <property type="evidence" value="ECO:0000318"/>
    <property type="project" value="GO_Central"/>
</dbReference>
<evidence type="ECO:0000256" key="3">
    <source>
        <dbReference type="ARBA" id="ARBA00022692"/>
    </source>
</evidence>
<reference evidence="18" key="1">
    <citation type="submission" date="2011-12" db="EMBL/GenBank/DDBJ databases">
        <title>The Draft Genome of Lepisosteus oculatus.</title>
        <authorList>
            <consortium name="The Broad Institute Genome Assembly &amp; Analysis Group"/>
            <consortium name="Computational R&amp;D Group"/>
            <consortium name="and Sequencing Platform"/>
            <person name="Di Palma F."/>
            <person name="Alfoldi J."/>
            <person name="Johnson J."/>
            <person name="Berlin A."/>
            <person name="Gnerre S."/>
            <person name="Jaffe D."/>
            <person name="MacCallum I."/>
            <person name="Young S."/>
            <person name="Walker B.J."/>
            <person name="Lander E.S."/>
            <person name="Lindblad-Toh K."/>
        </authorList>
    </citation>
    <scope>NUCLEOTIDE SEQUENCE [LARGE SCALE GENOMIC DNA]</scope>
</reference>
<feature type="compositionally biased region" description="Polar residues" evidence="13">
    <location>
        <begin position="24"/>
        <end position="37"/>
    </location>
</feature>
<dbReference type="PROSITE" id="PS00237">
    <property type="entry name" value="G_PROTEIN_RECEP_F1_1"/>
    <property type="match status" value="1"/>
</dbReference>
<feature type="transmembrane region" description="Helical" evidence="14">
    <location>
        <begin position="86"/>
        <end position="109"/>
    </location>
</feature>
<evidence type="ECO:0000256" key="5">
    <source>
        <dbReference type="ARBA" id="ARBA00023040"/>
    </source>
</evidence>
<dbReference type="OMA" id="YCSAQTI"/>
<evidence type="ECO:0000313" key="17">
    <source>
        <dbReference type="Ensembl" id="ENSLOCP00000021630.1"/>
    </source>
</evidence>
<feature type="disulfide bond" evidence="11">
    <location>
        <begin position="156"/>
        <end position="235"/>
    </location>
</feature>
<evidence type="ECO:0000256" key="8">
    <source>
        <dbReference type="ARBA" id="ARBA00023170"/>
    </source>
</evidence>
<dbReference type="STRING" id="7918.ENSLOCP00000021630"/>
<feature type="transmembrane region" description="Helical" evidence="14">
    <location>
        <begin position="328"/>
        <end position="350"/>
    </location>
</feature>
<dbReference type="PANTHER" id="PTHR24232">
    <property type="entry name" value="G-PROTEIN COUPLED RECEPTOR"/>
    <property type="match status" value="1"/>
</dbReference>
<sequence>QRIVFRVFVLQQMFLISISGGKQDAQQNTNGNDTANPRTFMGQPSHDQRSLMENITVESFPEFIQTKLKVESQVVEYFTGQLSTQIIPAFYIFTMIVGIPTHLVTLWILGRKISTSSTAIFYFNLALSDFLLLVTLSFKVHYHLNGNNWIFGEVMCKVVTASFYGNIYCSIHNLMCISINRYLAIVQPFIYRSLSKRACTIWSCVLVWIVVSFATVPELLVTQSYSVSEVNITTCHDVRPSEDRSQTFLFYYYLGLISFGFFIPFAVTTFSYVSIINELHKSNQDYCYYIKTSTLVFIIFTVCFTPSNVIYFLHYIKLYFTSQDYFYMYYSIAACLCSFHSCLDPFLFFFMSQSKYLHLTSVRQKWKD</sequence>
<dbReference type="AlphaFoldDB" id="W5NLX1"/>
<feature type="signal peptide" evidence="15">
    <location>
        <begin position="1"/>
        <end position="25"/>
    </location>
</feature>
<feature type="chain" id="PRO_5004869960" evidence="15">
    <location>
        <begin position="26"/>
        <end position="368"/>
    </location>
</feature>
<keyword evidence="5 12" id="KW-0297">G-protein coupled receptor</keyword>
<organism evidence="17 18">
    <name type="scientific">Lepisosteus oculatus</name>
    <name type="common">Spotted gar</name>
    <dbReference type="NCBI Taxonomy" id="7918"/>
    <lineage>
        <taxon>Eukaryota</taxon>
        <taxon>Metazoa</taxon>
        <taxon>Chordata</taxon>
        <taxon>Craniata</taxon>
        <taxon>Vertebrata</taxon>
        <taxon>Euteleostomi</taxon>
        <taxon>Actinopterygii</taxon>
        <taxon>Neopterygii</taxon>
        <taxon>Holostei</taxon>
        <taxon>Semionotiformes</taxon>
        <taxon>Lepisosteidae</taxon>
        <taxon>Lepisosteus</taxon>
    </lineage>
</organism>
<dbReference type="EMBL" id="AHAT01014694">
    <property type="status" value="NOT_ANNOTATED_CDS"/>
    <property type="molecule type" value="Genomic_DNA"/>
</dbReference>
<evidence type="ECO:0000313" key="18">
    <source>
        <dbReference type="Proteomes" id="UP000018468"/>
    </source>
</evidence>
<dbReference type="InterPro" id="IPR017452">
    <property type="entry name" value="GPCR_Rhodpsn_7TM"/>
</dbReference>
<reference evidence="17" key="2">
    <citation type="submission" date="2025-08" db="UniProtKB">
        <authorList>
            <consortium name="Ensembl"/>
        </authorList>
    </citation>
    <scope>IDENTIFICATION</scope>
</reference>
<keyword evidence="9" id="KW-0325">Glycoprotein</keyword>
<keyword evidence="10 12" id="KW-0807">Transducer</keyword>
<evidence type="ECO:0000256" key="13">
    <source>
        <dbReference type="SAM" id="MobiDB-lite"/>
    </source>
</evidence>
<protein>
    <submittedName>
        <fullName evidence="17">Coagulation factor II thrombin receptor like 2</fullName>
    </submittedName>
</protein>
<dbReference type="GO" id="GO:0007186">
    <property type="term" value="P:G protein-coupled receptor signaling pathway"/>
    <property type="evidence" value="ECO:0000318"/>
    <property type="project" value="GO_Central"/>
</dbReference>
<dbReference type="InterPro" id="IPR003912">
    <property type="entry name" value="Protea_act_rcpt"/>
</dbReference>
<dbReference type="Bgee" id="ENSLOCG00000017525">
    <property type="expression patterns" value="Expressed in heart and 8 other cell types or tissues"/>
</dbReference>
<feature type="domain" description="G-protein coupled receptors family 1 profile" evidence="16">
    <location>
        <begin position="101"/>
        <end position="348"/>
    </location>
</feature>
<evidence type="ECO:0000256" key="7">
    <source>
        <dbReference type="ARBA" id="ARBA00023157"/>
    </source>
</evidence>
<feature type="region of interest" description="Disordered" evidence="13">
    <location>
        <begin position="22"/>
        <end position="44"/>
    </location>
</feature>
<reference evidence="17" key="3">
    <citation type="submission" date="2025-09" db="UniProtKB">
        <authorList>
            <consortium name="Ensembl"/>
        </authorList>
    </citation>
    <scope>IDENTIFICATION</scope>
</reference>
<dbReference type="Gene3D" id="1.20.1070.10">
    <property type="entry name" value="Rhodopsin 7-helix transmembrane proteins"/>
    <property type="match status" value="1"/>
</dbReference>
<name>W5NLX1_LEPOC</name>
<dbReference type="eggNOG" id="ENOG502QWI1">
    <property type="taxonomic scope" value="Eukaryota"/>
</dbReference>
<dbReference type="GO" id="GO:0004930">
    <property type="term" value="F:G protein-coupled receptor activity"/>
    <property type="evidence" value="ECO:0000318"/>
    <property type="project" value="GO_Central"/>
</dbReference>
<dbReference type="HOGENOM" id="CLU_009579_8_2_1"/>
<evidence type="ECO:0000256" key="11">
    <source>
        <dbReference type="PIRSR" id="PIRSR603912-52"/>
    </source>
</evidence>
<feature type="transmembrane region" description="Helical" evidence="14">
    <location>
        <begin position="250"/>
        <end position="273"/>
    </location>
</feature>
<dbReference type="InterPro" id="IPR000276">
    <property type="entry name" value="GPCR_Rhodpsn"/>
</dbReference>
<proteinExistence type="inferred from homology"/>
<dbReference type="InParanoid" id="W5NLX1"/>
<dbReference type="GO" id="GO:0007596">
    <property type="term" value="P:blood coagulation"/>
    <property type="evidence" value="ECO:0007669"/>
    <property type="project" value="InterPro"/>
</dbReference>
<dbReference type="FunFam" id="1.20.1070.10:FF:000040">
    <property type="entry name" value="Coagulation factor 2 (thrombin) receptor"/>
    <property type="match status" value="1"/>
</dbReference>
<evidence type="ECO:0000256" key="9">
    <source>
        <dbReference type="ARBA" id="ARBA00023180"/>
    </source>
</evidence>
<evidence type="ECO:0000256" key="6">
    <source>
        <dbReference type="ARBA" id="ARBA00023136"/>
    </source>
</evidence>
<keyword evidence="18" id="KW-1185">Reference proteome</keyword>
<keyword evidence="2" id="KW-1003">Cell membrane</keyword>
<feature type="transmembrane region" description="Helical" evidence="14">
    <location>
        <begin position="198"/>
        <end position="216"/>
    </location>
</feature>
<keyword evidence="7 11" id="KW-1015">Disulfide bond</keyword>
<keyword evidence="15" id="KW-0732">Signal</keyword>
<comment type="subcellular location">
    <subcellularLocation>
        <location evidence="1">Cell membrane</location>
        <topology evidence="1">Multi-pass membrane protein</topology>
    </subcellularLocation>
</comment>
<feature type="transmembrane region" description="Helical" evidence="14">
    <location>
        <begin position="121"/>
        <end position="142"/>
    </location>
</feature>
<keyword evidence="6 14" id="KW-0472">Membrane</keyword>
<dbReference type="PRINTS" id="PR01428">
    <property type="entry name" value="PROTEASEAR"/>
</dbReference>
<feature type="transmembrane region" description="Helical" evidence="14">
    <location>
        <begin position="162"/>
        <end position="186"/>
    </location>
</feature>
<comment type="similarity">
    <text evidence="12">Belongs to the G-protein coupled receptor 1 family.</text>
</comment>
<keyword evidence="4 14" id="KW-1133">Transmembrane helix</keyword>
<dbReference type="PANTHER" id="PTHR24232:SF0">
    <property type="entry name" value="PROTEINASE-ACTIVATED RECEPTOR 3"/>
    <property type="match status" value="1"/>
</dbReference>
<evidence type="ECO:0000256" key="10">
    <source>
        <dbReference type="ARBA" id="ARBA00023224"/>
    </source>
</evidence>
<keyword evidence="3 12" id="KW-0812">Transmembrane</keyword>
<dbReference type="Pfam" id="PF00001">
    <property type="entry name" value="7tm_1"/>
    <property type="match status" value="1"/>
</dbReference>
<keyword evidence="8 12" id="KW-0675">Receptor</keyword>
<evidence type="ECO:0000256" key="1">
    <source>
        <dbReference type="ARBA" id="ARBA00004651"/>
    </source>
</evidence>
<evidence type="ECO:0000256" key="12">
    <source>
        <dbReference type="RuleBase" id="RU000688"/>
    </source>
</evidence>
<dbReference type="PROSITE" id="PS50262">
    <property type="entry name" value="G_PROTEIN_RECEP_F1_2"/>
    <property type="match status" value="1"/>
</dbReference>
<dbReference type="PRINTS" id="PR01429">
    <property type="entry name" value="PROTEASEAR3"/>
</dbReference>
<dbReference type="SUPFAM" id="SSF81321">
    <property type="entry name" value="Family A G protein-coupled receptor-like"/>
    <property type="match status" value="1"/>
</dbReference>
<dbReference type="GO" id="GO:0015057">
    <property type="term" value="F:thrombin-activated receptor activity"/>
    <property type="evidence" value="ECO:0007669"/>
    <property type="project" value="InterPro"/>
</dbReference>
<dbReference type="FunCoup" id="W5NLX1">
    <property type="interactions" value="360"/>
</dbReference>
<dbReference type="InterPro" id="IPR003943">
    <property type="entry name" value="Prot_act_rcpt_3"/>
</dbReference>
<evidence type="ECO:0000256" key="14">
    <source>
        <dbReference type="SAM" id="Phobius"/>
    </source>
</evidence>
<evidence type="ECO:0000256" key="15">
    <source>
        <dbReference type="SAM" id="SignalP"/>
    </source>
</evidence>
<accession>W5NLX1</accession>
<dbReference type="PRINTS" id="PR00237">
    <property type="entry name" value="GPCRRHODOPSN"/>
</dbReference>
<dbReference type="Proteomes" id="UP000018468">
    <property type="component" value="Linkage group LG2"/>
</dbReference>
<evidence type="ECO:0000256" key="2">
    <source>
        <dbReference type="ARBA" id="ARBA00022475"/>
    </source>
</evidence>
<evidence type="ECO:0000259" key="16">
    <source>
        <dbReference type="PROSITE" id="PS50262"/>
    </source>
</evidence>
<evidence type="ECO:0000256" key="4">
    <source>
        <dbReference type="ARBA" id="ARBA00022989"/>
    </source>
</evidence>
<feature type="transmembrane region" description="Helical" evidence="14">
    <location>
        <begin position="294"/>
        <end position="316"/>
    </location>
</feature>